<proteinExistence type="predicted"/>
<keyword evidence="3" id="KW-1185">Reference proteome</keyword>
<comment type="caution">
    <text evidence="2">The sequence shown here is derived from an EMBL/GenBank/DDBJ whole genome shotgun (WGS) entry which is preliminary data.</text>
</comment>
<accession>A0A8T0QMJ1</accession>
<gene>
    <name evidence="2" type="ORF">PVAP13_7KG122911</name>
</gene>
<dbReference type="AlphaFoldDB" id="A0A8T0QMJ1"/>
<feature type="compositionally biased region" description="Basic residues" evidence="1">
    <location>
        <begin position="100"/>
        <end position="113"/>
    </location>
</feature>
<name>A0A8T0QMJ1_PANVG</name>
<evidence type="ECO:0000313" key="2">
    <source>
        <dbReference type="EMBL" id="KAG2571884.1"/>
    </source>
</evidence>
<reference evidence="2" key="1">
    <citation type="submission" date="2020-05" db="EMBL/GenBank/DDBJ databases">
        <title>WGS assembly of Panicum virgatum.</title>
        <authorList>
            <person name="Lovell J.T."/>
            <person name="Jenkins J."/>
            <person name="Shu S."/>
            <person name="Juenger T.E."/>
            <person name="Schmutz J."/>
        </authorList>
    </citation>
    <scope>NUCLEOTIDE SEQUENCE</scope>
    <source>
        <strain evidence="2">AP13</strain>
    </source>
</reference>
<feature type="region of interest" description="Disordered" evidence="1">
    <location>
        <begin position="85"/>
        <end position="113"/>
    </location>
</feature>
<evidence type="ECO:0000313" key="3">
    <source>
        <dbReference type="Proteomes" id="UP000823388"/>
    </source>
</evidence>
<evidence type="ECO:0000256" key="1">
    <source>
        <dbReference type="SAM" id="MobiDB-lite"/>
    </source>
</evidence>
<protein>
    <submittedName>
        <fullName evidence="2">Uncharacterized protein</fullName>
    </submittedName>
</protein>
<sequence>MCEWILASVGGSLSLLSLLARVRVELLSSLLAGTFATTLLSSRLAGEATVAAHREVTARTGLLRRRRAACYAEEAASWTQGGEGWSTTLVALPPPTTLPPRRRVSRQLRSSSH</sequence>
<dbReference type="Proteomes" id="UP000823388">
    <property type="component" value="Chromosome 7K"/>
</dbReference>
<organism evidence="2 3">
    <name type="scientific">Panicum virgatum</name>
    <name type="common">Blackwell switchgrass</name>
    <dbReference type="NCBI Taxonomy" id="38727"/>
    <lineage>
        <taxon>Eukaryota</taxon>
        <taxon>Viridiplantae</taxon>
        <taxon>Streptophyta</taxon>
        <taxon>Embryophyta</taxon>
        <taxon>Tracheophyta</taxon>
        <taxon>Spermatophyta</taxon>
        <taxon>Magnoliopsida</taxon>
        <taxon>Liliopsida</taxon>
        <taxon>Poales</taxon>
        <taxon>Poaceae</taxon>
        <taxon>PACMAD clade</taxon>
        <taxon>Panicoideae</taxon>
        <taxon>Panicodae</taxon>
        <taxon>Paniceae</taxon>
        <taxon>Panicinae</taxon>
        <taxon>Panicum</taxon>
        <taxon>Panicum sect. Hiantes</taxon>
    </lineage>
</organism>
<dbReference type="EMBL" id="CM029049">
    <property type="protein sequence ID" value="KAG2571884.1"/>
    <property type="molecule type" value="Genomic_DNA"/>
</dbReference>